<dbReference type="RefSeq" id="XP_030046924.1">
    <property type="nucleotide sequence ID" value="XM_030191064.1"/>
</dbReference>
<gene>
    <name evidence="26 27 28 29" type="primary">ST3GAL5</name>
</gene>
<evidence type="ECO:0000256" key="15">
    <source>
        <dbReference type="ARBA" id="ARBA00041341"/>
    </source>
</evidence>
<dbReference type="PIRSF" id="PIRSF005557">
    <property type="entry name" value="Sialyl_trans"/>
    <property type="match status" value="1"/>
</dbReference>
<evidence type="ECO:0000256" key="16">
    <source>
        <dbReference type="ARBA" id="ARBA00041896"/>
    </source>
</evidence>
<keyword evidence="25" id="KW-1185">Reference proteome</keyword>
<dbReference type="EC" id="2.4.3.9" evidence="13"/>
<evidence type="ECO:0000256" key="23">
    <source>
        <dbReference type="ARBA" id="ARBA00049539"/>
    </source>
</evidence>
<evidence type="ECO:0000313" key="28">
    <source>
        <dbReference type="RefSeq" id="XP_030046926.1"/>
    </source>
</evidence>
<dbReference type="CTD" id="8869"/>
<keyword evidence="4" id="KW-0808">Transferase</keyword>
<organism evidence="25 29">
    <name type="scientific">Microcaecilia unicolor</name>
    <dbReference type="NCBI Taxonomy" id="1415580"/>
    <lineage>
        <taxon>Eukaryota</taxon>
        <taxon>Metazoa</taxon>
        <taxon>Chordata</taxon>
        <taxon>Craniata</taxon>
        <taxon>Vertebrata</taxon>
        <taxon>Euteleostomi</taxon>
        <taxon>Amphibia</taxon>
        <taxon>Gymnophiona</taxon>
        <taxon>Siphonopidae</taxon>
        <taxon>Microcaecilia</taxon>
    </lineage>
</organism>
<evidence type="ECO:0000256" key="13">
    <source>
        <dbReference type="ARBA" id="ARBA00039111"/>
    </source>
</evidence>
<sequence>MKRPGCVKGGLRHAAAVLLLLISVTFLFKLRLSPETCAKKQVDLERIKRAQMHAIRVLKEECRPYSVKKVMNRLFNKKYSTNLPPFVTRTAVVNESVFKHRPPFGFHNYLSKLQKLLELMPEYSLPEELKSKHCKRCVVIGNGGILHGLQLGHILDQYDIAIRLNNAPIHGFSRDVGNKTTVRMTYPEGAPLSNHDYHHVDLFVAVLFKSVDFSWLQAVLKNESLPIWIRVFFWKQVAGKIPLKSKQFRILNPLIIKETAFDLLGYPEPRQKWWGRDKNVPTIGVMALVLATHLCDEVSLAGFGYDLSQPDASLHYYDDQCMTEMQHQKMHDVTRETKFLQKLVKGGAVKDLTGGIHCEFCKDANS</sequence>
<comment type="catalytic activity">
    <reaction evidence="19">
        <text>a beta-D-Gal-(1-&gt;4)-beta-D-Glc-(1&lt;-&gt;1)-Cer(d18:1(4E)) + CMP-N-acetyl-beta-neuraminate = a ganglioside GM3 (d18:1(4E)) + CMP + H(+)</text>
        <dbReference type="Rhea" id="RHEA:18417"/>
        <dbReference type="ChEBI" id="CHEBI:15378"/>
        <dbReference type="ChEBI" id="CHEBI:17950"/>
        <dbReference type="ChEBI" id="CHEBI:57812"/>
        <dbReference type="ChEBI" id="CHEBI:60065"/>
        <dbReference type="ChEBI" id="CHEBI:60377"/>
        <dbReference type="EC" id="2.4.3.9"/>
    </reaction>
    <physiologicalReaction direction="left-to-right" evidence="19">
        <dbReference type="Rhea" id="RHEA:18418"/>
    </physiologicalReaction>
</comment>
<dbReference type="OrthoDB" id="10264956at2759"/>
<comment type="function">
    <text evidence="20">Transfers the sialyl group (N-acetyl-alpha-neuraminyl or NeuAc) from CMP-NeuAc to the non-reducing terminal galactose (Gal) of glycosphingolipids forming gangliosides (important molecules involved in the regulation of multiple cellular processes, including cell proliferation and differentiation, apoptosis, embryogenesis, development, and oncogenesis). Mainly involved in the biosynthesis of ganglioside GM3 but can also use different glycolipids as substrate acceptors such as D-galactosylceramide (GalCer), asialo-GM2 (GA2) and asialo-GM1 (GA1), although less preferentially than beta-D-Gal-(1-&gt;4)-beta-D-Glc-(1&lt;-&gt;1)-Cer (LacCer).</text>
</comment>
<comment type="catalytic activity">
    <reaction evidence="22">
        <text>ganglioside GA2 (d18:1(4E)/18:0) + CMP-N-acetyl-beta-neuraminate = ganglioside GM2 (d18:1(4E)/18:0) + CMP + H(+)</text>
        <dbReference type="Rhea" id="RHEA:41776"/>
        <dbReference type="ChEBI" id="CHEBI:15378"/>
        <dbReference type="ChEBI" id="CHEBI:57812"/>
        <dbReference type="ChEBI" id="CHEBI:60377"/>
        <dbReference type="ChEBI" id="CHEBI:78485"/>
        <dbReference type="ChEBI" id="CHEBI:78486"/>
    </reaction>
    <physiologicalReaction direction="left-to-right" evidence="22">
        <dbReference type="Rhea" id="RHEA:41777"/>
    </physiologicalReaction>
</comment>
<evidence type="ECO:0000256" key="20">
    <source>
        <dbReference type="ARBA" id="ARBA00045587"/>
    </source>
</evidence>
<evidence type="ECO:0000256" key="5">
    <source>
        <dbReference type="ARBA" id="ARBA00022692"/>
    </source>
</evidence>
<dbReference type="PANTHER" id="PTHR13713:SF60">
    <property type="entry name" value="LACTOSYLCERAMIDE ALPHA-2,3-SIALYLTRANSFERASE"/>
    <property type="match status" value="1"/>
</dbReference>
<evidence type="ECO:0000256" key="21">
    <source>
        <dbReference type="ARBA" id="ARBA00048050"/>
    </source>
</evidence>
<dbReference type="KEGG" id="muo:115461338"/>
<dbReference type="RefSeq" id="XP_030046927.1">
    <property type="nucleotide sequence ID" value="XM_030191067.1"/>
</dbReference>
<dbReference type="InterPro" id="IPR038578">
    <property type="entry name" value="GT29-like_sf"/>
</dbReference>
<proteinExistence type="inferred from homology"/>
<feature type="disulfide bond" evidence="24">
    <location>
        <begin position="137"/>
        <end position="295"/>
    </location>
</feature>
<keyword evidence="3" id="KW-0328">Glycosyltransferase</keyword>
<dbReference type="RefSeq" id="XP_030046925.1">
    <property type="nucleotide sequence ID" value="XM_030191065.1"/>
</dbReference>
<dbReference type="GO" id="GO:0047291">
    <property type="term" value="F:lactosylceramide alpha-2,3-sialyltransferase activity"/>
    <property type="evidence" value="ECO:0007669"/>
    <property type="project" value="UniProtKB-EC"/>
</dbReference>
<dbReference type="Pfam" id="PF00777">
    <property type="entry name" value="Glyco_transf_29"/>
    <property type="match status" value="1"/>
</dbReference>
<dbReference type="Proteomes" id="UP000515156">
    <property type="component" value="Chromosome 2"/>
</dbReference>
<reference evidence="26 27" key="1">
    <citation type="submission" date="2025-04" db="UniProtKB">
        <authorList>
            <consortium name="RefSeq"/>
        </authorList>
    </citation>
    <scope>IDENTIFICATION</scope>
</reference>
<evidence type="ECO:0000256" key="10">
    <source>
        <dbReference type="ARBA" id="ARBA00023136"/>
    </source>
</evidence>
<dbReference type="InterPro" id="IPR001675">
    <property type="entry name" value="Glyco_trans_29"/>
</dbReference>
<evidence type="ECO:0000256" key="3">
    <source>
        <dbReference type="ARBA" id="ARBA00022676"/>
    </source>
</evidence>
<dbReference type="GO" id="GO:0000139">
    <property type="term" value="C:Golgi membrane"/>
    <property type="evidence" value="ECO:0007669"/>
    <property type="project" value="UniProtKB-SubCell"/>
</dbReference>
<keyword evidence="11" id="KW-1015">Disulfide bond</keyword>
<evidence type="ECO:0000256" key="8">
    <source>
        <dbReference type="ARBA" id="ARBA00023034"/>
    </source>
</evidence>
<dbReference type="InterPro" id="IPR051142">
    <property type="entry name" value="Glycosyltransferase_29"/>
</dbReference>
<comment type="subcellular location">
    <subcellularLocation>
        <location evidence="1">Golgi apparatus membrane</location>
        <topology evidence="1">Single-pass type II membrane protein</topology>
    </subcellularLocation>
</comment>
<evidence type="ECO:0000256" key="2">
    <source>
        <dbReference type="ARBA" id="ARBA00006003"/>
    </source>
</evidence>
<evidence type="ECO:0000256" key="18">
    <source>
        <dbReference type="ARBA" id="ARBA00042545"/>
    </source>
</evidence>
<evidence type="ECO:0000256" key="24">
    <source>
        <dbReference type="PIRSR" id="PIRSR005557-2"/>
    </source>
</evidence>
<dbReference type="CDD" id="cd23983">
    <property type="entry name" value="GT29_ST3GAL5"/>
    <property type="match status" value="1"/>
</dbReference>
<comment type="catalytic activity">
    <reaction evidence="23">
        <text>ganglioside GA1 (d18:1(4E)/18:0) + CMP-N-acetyl-beta-neuraminate = ganglioside GM1 (d18:1(4E)/18:0) + CMP + H(+)</text>
        <dbReference type="Rhea" id="RHEA:41784"/>
        <dbReference type="ChEBI" id="CHEBI:15378"/>
        <dbReference type="ChEBI" id="CHEBI:57812"/>
        <dbReference type="ChEBI" id="CHEBI:60377"/>
        <dbReference type="ChEBI" id="CHEBI:73110"/>
        <dbReference type="ChEBI" id="CHEBI:78484"/>
    </reaction>
    <physiologicalReaction direction="left-to-right" evidence="23">
        <dbReference type="Rhea" id="RHEA:41785"/>
    </physiologicalReaction>
</comment>
<evidence type="ECO:0000313" key="25">
    <source>
        <dbReference type="Proteomes" id="UP000515156"/>
    </source>
</evidence>
<keyword evidence="8" id="KW-0333">Golgi apparatus</keyword>
<dbReference type="PANTHER" id="PTHR13713">
    <property type="entry name" value="SIALYLTRANSFERASE"/>
    <property type="match status" value="1"/>
</dbReference>
<evidence type="ECO:0000256" key="11">
    <source>
        <dbReference type="ARBA" id="ARBA00023157"/>
    </source>
</evidence>
<evidence type="ECO:0000256" key="4">
    <source>
        <dbReference type="ARBA" id="ARBA00022679"/>
    </source>
</evidence>
<dbReference type="GeneID" id="115461338"/>
<evidence type="ECO:0000256" key="22">
    <source>
        <dbReference type="ARBA" id="ARBA00048805"/>
    </source>
</evidence>
<protein>
    <recommendedName>
        <fullName evidence="14">Lactosylceramide alpha-2,3-sialyltransferase</fullName>
        <ecNumber evidence="13">2.4.3.9</ecNumber>
    </recommendedName>
    <alternativeName>
        <fullName evidence="15">CMP-NeuAc:lactosylceramide alpha-2,3-sialyltransferase</fullName>
    </alternativeName>
    <alternativeName>
        <fullName evidence="18">Ganglioside GM3 synthase</fullName>
    </alternativeName>
    <alternativeName>
        <fullName evidence="17">ST3Gal V</fullName>
    </alternativeName>
    <alternativeName>
        <fullName evidence="16">Sialyltransferase 9</fullName>
    </alternativeName>
</protein>
<dbReference type="InterPro" id="IPR012163">
    <property type="entry name" value="Sialyl_trans"/>
</dbReference>
<keyword evidence="5" id="KW-0812">Transmembrane</keyword>
<keyword evidence="7" id="KW-1133">Transmembrane helix</keyword>
<dbReference type="AlphaFoldDB" id="A0A6P7WUU2"/>
<evidence type="ECO:0000256" key="19">
    <source>
        <dbReference type="ARBA" id="ARBA00043651"/>
    </source>
</evidence>
<keyword evidence="12" id="KW-0325">Glycoprotein</keyword>
<accession>A0A6P7WUU2</accession>
<dbReference type="FunFam" id="3.90.1480.20:FF:000006">
    <property type="entry name" value="ST3 beta-galactoside alpha-2,3-sialyltransferase 5"/>
    <property type="match status" value="1"/>
</dbReference>
<evidence type="ECO:0000313" key="26">
    <source>
        <dbReference type="RefSeq" id="XP_030046924.1"/>
    </source>
</evidence>
<keyword evidence="10" id="KW-0472">Membrane</keyword>
<dbReference type="GO" id="GO:0006629">
    <property type="term" value="P:lipid metabolic process"/>
    <property type="evidence" value="ECO:0007669"/>
    <property type="project" value="UniProtKB-KW"/>
</dbReference>
<evidence type="ECO:0000256" key="14">
    <source>
        <dbReference type="ARBA" id="ARBA00039792"/>
    </source>
</evidence>
<keyword evidence="9" id="KW-0443">Lipid metabolism</keyword>
<comment type="similarity">
    <text evidence="2">Belongs to the glycosyltransferase 29 family.</text>
</comment>
<evidence type="ECO:0000313" key="27">
    <source>
        <dbReference type="RefSeq" id="XP_030046925.1"/>
    </source>
</evidence>
<evidence type="ECO:0000256" key="7">
    <source>
        <dbReference type="ARBA" id="ARBA00022989"/>
    </source>
</evidence>
<dbReference type="Gene3D" id="3.90.1480.20">
    <property type="entry name" value="Glycosyl transferase family 29"/>
    <property type="match status" value="1"/>
</dbReference>
<evidence type="ECO:0000256" key="12">
    <source>
        <dbReference type="ARBA" id="ARBA00023180"/>
    </source>
</evidence>
<evidence type="ECO:0000256" key="9">
    <source>
        <dbReference type="ARBA" id="ARBA00023098"/>
    </source>
</evidence>
<evidence type="ECO:0000256" key="17">
    <source>
        <dbReference type="ARBA" id="ARBA00041976"/>
    </source>
</evidence>
<dbReference type="RefSeq" id="XP_030046926.1">
    <property type="nucleotide sequence ID" value="XM_030191066.1"/>
</dbReference>
<keyword evidence="6" id="KW-0735">Signal-anchor</keyword>
<evidence type="ECO:0000313" key="29">
    <source>
        <dbReference type="RefSeq" id="XP_030046927.1"/>
    </source>
</evidence>
<comment type="catalytic activity">
    <reaction evidence="21">
        <text>a beta-D-Gal-(1&lt;-&gt;1')-ceramide + CMP-N-acetyl-beta-neuraminate = N-acetyl-alpha-neuraminosyl-(2-&gt;3)-beta-D-galactosyl-(1&lt;-&gt;1')-ceramide + CMP + H(+)</text>
        <dbReference type="Rhea" id="RHEA:41780"/>
        <dbReference type="ChEBI" id="CHEBI:15378"/>
        <dbReference type="ChEBI" id="CHEBI:57812"/>
        <dbReference type="ChEBI" id="CHEBI:60377"/>
        <dbReference type="ChEBI" id="CHEBI:82643"/>
        <dbReference type="ChEBI" id="CHEBI:143593"/>
    </reaction>
    <physiologicalReaction direction="left-to-right" evidence="21">
        <dbReference type="Rhea" id="RHEA:41781"/>
    </physiologicalReaction>
</comment>
<evidence type="ECO:0000256" key="1">
    <source>
        <dbReference type="ARBA" id="ARBA00004323"/>
    </source>
</evidence>
<evidence type="ECO:0000256" key="6">
    <source>
        <dbReference type="ARBA" id="ARBA00022968"/>
    </source>
</evidence>
<name>A0A6P7WUU2_9AMPH</name>